<keyword evidence="2" id="KW-1185">Reference proteome</keyword>
<comment type="caution">
    <text evidence="1">The sequence shown here is derived from an EMBL/GenBank/DDBJ whole genome shotgun (WGS) entry which is preliminary data.</text>
</comment>
<sequence>MTPQLNYDCLGQIFKFIIDDDENPALLHPFTLVNHMWCQAVMPFLWSNPWKFCKDGRLLPLKRNVLVKTYLACLYQESRGILINENFFQVLFSITNESSTSQGTMNNDRNIDYILNRPAFGYAKFLRHLKLNSLTYAIKFWMKFNLLNLSKSHYETIRYNMFVEMINYLVIKSPCLFKLDIRYCDGELRQSLNILANLLERSEGKVKSLLELKTFEYNGKVTELQQIFKVLSITSHKILRIPIYVNNLSENPLNLLKVQNHLSEVTITSDSVETWKCEWEDIEIIRSIITKANLITHLTLENIFIPLSFVSLFENLKELNLINFYLQTKNHWEPLFTTFLPNLQKFHCEPKLPEITLYLDVISKFVRNSCELSQIILRGKVEESFFIKDLLITMANSCPNLTVYEGPISSNETNELKGFLTFCKKISTLHLHSTSMNGNCENFDKLLNEISQIIPKKLRVLMISGKWIITSGSLEIFLKSRENVSSRGKISFYWGSLEGKFRKICRKYQEKGIVEKYGDCLSC</sequence>
<proteinExistence type="predicted"/>
<protein>
    <submittedName>
        <fullName evidence="1">1956_t:CDS:1</fullName>
    </submittedName>
</protein>
<organism evidence="1 2">
    <name type="scientific">Funneliformis caledonium</name>
    <dbReference type="NCBI Taxonomy" id="1117310"/>
    <lineage>
        <taxon>Eukaryota</taxon>
        <taxon>Fungi</taxon>
        <taxon>Fungi incertae sedis</taxon>
        <taxon>Mucoromycota</taxon>
        <taxon>Glomeromycotina</taxon>
        <taxon>Glomeromycetes</taxon>
        <taxon>Glomerales</taxon>
        <taxon>Glomeraceae</taxon>
        <taxon>Funneliformis</taxon>
    </lineage>
</organism>
<dbReference type="EMBL" id="CAJVPQ010006076">
    <property type="protein sequence ID" value="CAG8680234.1"/>
    <property type="molecule type" value="Genomic_DNA"/>
</dbReference>
<dbReference type="AlphaFoldDB" id="A0A9N9EM98"/>
<accession>A0A9N9EM98</accession>
<evidence type="ECO:0000313" key="2">
    <source>
        <dbReference type="Proteomes" id="UP000789570"/>
    </source>
</evidence>
<evidence type="ECO:0000313" key="1">
    <source>
        <dbReference type="EMBL" id="CAG8680234.1"/>
    </source>
</evidence>
<name>A0A9N9EM98_9GLOM</name>
<gene>
    <name evidence="1" type="ORF">FCALED_LOCUS12461</name>
</gene>
<dbReference type="Proteomes" id="UP000789570">
    <property type="component" value="Unassembled WGS sequence"/>
</dbReference>
<dbReference type="OrthoDB" id="2351680at2759"/>
<reference evidence="1" key="1">
    <citation type="submission" date="2021-06" db="EMBL/GenBank/DDBJ databases">
        <authorList>
            <person name="Kallberg Y."/>
            <person name="Tangrot J."/>
            <person name="Rosling A."/>
        </authorList>
    </citation>
    <scope>NUCLEOTIDE SEQUENCE</scope>
    <source>
        <strain evidence="1">UK204</strain>
    </source>
</reference>